<evidence type="ECO:0000313" key="4">
    <source>
        <dbReference type="Proteomes" id="UP000260812"/>
    </source>
</evidence>
<evidence type="ECO:0000313" key="5">
    <source>
        <dbReference type="Proteomes" id="UP000261166"/>
    </source>
</evidence>
<name>A0A3E3IAB3_9FIRM</name>
<gene>
    <name evidence="3" type="ORF">DWY69_13625</name>
    <name evidence="2" type="ORF">DXC51_02605</name>
</gene>
<dbReference type="InterPro" id="IPR018768">
    <property type="entry name" value="DUF2344"/>
</dbReference>
<dbReference type="EMBL" id="QVLV01000002">
    <property type="protein sequence ID" value="RGE63990.1"/>
    <property type="molecule type" value="Genomic_DNA"/>
</dbReference>
<dbReference type="OrthoDB" id="9780488at2"/>
<organism evidence="2 4">
    <name type="scientific">Eisenbergiella massiliensis</name>
    <dbReference type="NCBI Taxonomy" id="1720294"/>
    <lineage>
        <taxon>Bacteria</taxon>
        <taxon>Bacillati</taxon>
        <taxon>Bacillota</taxon>
        <taxon>Clostridia</taxon>
        <taxon>Lachnospirales</taxon>
        <taxon>Lachnospiraceae</taxon>
        <taxon>Eisenbergiella</taxon>
    </lineage>
</organism>
<evidence type="ECO:0000259" key="1">
    <source>
        <dbReference type="Pfam" id="PF10105"/>
    </source>
</evidence>
<dbReference type="NCBIfam" id="TIGR03936">
    <property type="entry name" value="sam_1_link_chp"/>
    <property type="match status" value="1"/>
</dbReference>
<dbReference type="RefSeq" id="WP_021639127.1">
    <property type="nucleotide sequence ID" value="NZ_CANNOQ010000280.1"/>
</dbReference>
<keyword evidence="4" id="KW-1185">Reference proteome</keyword>
<comment type="caution">
    <text evidence="2">The sequence shown here is derived from an EMBL/GenBank/DDBJ whole genome shotgun (WGS) entry which is preliminary data.</text>
</comment>
<evidence type="ECO:0000313" key="3">
    <source>
        <dbReference type="EMBL" id="RGE71228.1"/>
    </source>
</evidence>
<dbReference type="EMBL" id="QVLU01000011">
    <property type="protein sequence ID" value="RGE71228.1"/>
    <property type="molecule type" value="Genomic_DNA"/>
</dbReference>
<dbReference type="Pfam" id="PF10105">
    <property type="entry name" value="DUF2344"/>
    <property type="match status" value="1"/>
</dbReference>
<proteinExistence type="predicted"/>
<sequence>MKVRVKFAKYGCMKFIGHLDVMRFFQKAIRRAGIDVAYSTGYSPHQIMSFASPLGVGMYSNGEYMDIEVKNSAENALKPQMSSAEMCRRLNEVSVPGIEILSVKALPENAGNAMASVAAARYTVYFKDPAFDFHFLDSCLEDFLAQPAIMVTKETKKGTSQMDLRPGIYECRITADGSLEFLVDASSGGNIKPALLINALWRFAGQQRLPYFAGQPYAQEEELPSIALQQVREETYTNTGTAESPVFVPLDEVGEDF</sequence>
<feature type="domain" description="DUF2344" evidence="1">
    <location>
        <begin position="2"/>
        <end position="193"/>
    </location>
</feature>
<reference evidence="2 5" key="1">
    <citation type="submission" date="2018-08" db="EMBL/GenBank/DDBJ databases">
        <title>A genome reference for cultivated species of the human gut microbiota.</title>
        <authorList>
            <person name="Zou Y."/>
            <person name="Xue W."/>
            <person name="Luo G."/>
        </authorList>
    </citation>
    <scope>NUCLEOTIDE SEQUENCE [LARGE SCALE GENOMIC DNA]</scope>
    <source>
        <strain evidence="3 5">AF26-4BH</strain>
        <strain evidence="2">TF05-5AC</strain>
    </source>
</reference>
<evidence type="ECO:0000313" key="2">
    <source>
        <dbReference type="EMBL" id="RGE63990.1"/>
    </source>
</evidence>
<accession>A0A3E3IAB3</accession>
<dbReference type="AlphaFoldDB" id="A0A3E3IAB3"/>
<dbReference type="GeneID" id="97985801"/>
<dbReference type="Proteomes" id="UP000261166">
    <property type="component" value="Unassembled WGS sequence"/>
</dbReference>
<protein>
    <submittedName>
        <fullName evidence="2">DUF2344 domain-containing protein</fullName>
    </submittedName>
</protein>
<dbReference type="Proteomes" id="UP000260812">
    <property type="component" value="Unassembled WGS sequence"/>
</dbReference>